<dbReference type="eggNOG" id="ENOG502S5TB">
    <property type="taxonomic scope" value="Eukaryota"/>
</dbReference>
<reference evidence="7" key="2">
    <citation type="journal article" date="2014" name="Nat. Commun.">
        <title>The cavefish genome reveals candidate genes for eye loss.</title>
        <authorList>
            <person name="McGaugh S.E."/>
            <person name="Gross J.B."/>
            <person name="Aken B."/>
            <person name="Blin M."/>
            <person name="Borowsky R."/>
            <person name="Chalopin D."/>
            <person name="Hinaux H."/>
            <person name="Jeffery W.R."/>
            <person name="Keene A."/>
            <person name="Ma L."/>
            <person name="Minx P."/>
            <person name="Murphy D."/>
            <person name="O'Quin K.E."/>
            <person name="Retaux S."/>
            <person name="Rohner N."/>
            <person name="Searle S.M."/>
            <person name="Stahl B.A."/>
            <person name="Tabin C."/>
            <person name="Volff J.N."/>
            <person name="Yoshizawa M."/>
            <person name="Warren W.C."/>
        </authorList>
    </citation>
    <scope>NUCLEOTIDE SEQUENCE [LARGE SCALE GENOMIC DNA]</scope>
    <source>
        <strain evidence="7">female</strain>
    </source>
</reference>
<dbReference type="Proteomes" id="UP000018467">
    <property type="component" value="Unassembled WGS sequence"/>
</dbReference>
<dbReference type="InterPro" id="IPR036179">
    <property type="entry name" value="Ig-like_dom_sf"/>
</dbReference>
<evidence type="ECO:0000256" key="3">
    <source>
        <dbReference type="ARBA" id="ARBA00043265"/>
    </source>
</evidence>
<dbReference type="InParanoid" id="W5KD84"/>
<dbReference type="InterPro" id="IPR013783">
    <property type="entry name" value="Ig-like_fold"/>
</dbReference>
<evidence type="ECO:0000256" key="4">
    <source>
        <dbReference type="SAM" id="SignalP"/>
    </source>
</evidence>
<evidence type="ECO:0000259" key="5">
    <source>
        <dbReference type="PROSITE" id="PS50835"/>
    </source>
</evidence>
<dbReference type="InterPro" id="IPR013106">
    <property type="entry name" value="Ig_V-set"/>
</dbReference>
<feature type="chain" id="PRO_5017207235" description="Ig-like domain-containing protein" evidence="4">
    <location>
        <begin position="17"/>
        <end position="113"/>
    </location>
</feature>
<dbReference type="Bgee" id="ENSAMXG00000005417">
    <property type="expression patterns" value="Expressed in mesonephros and 9 other cell types or tissues"/>
</dbReference>
<dbReference type="GO" id="GO:0019814">
    <property type="term" value="C:immunoglobulin complex"/>
    <property type="evidence" value="ECO:0007669"/>
    <property type="project" value="UniProtKB-KW"/>
</dbReference>
<keyword evidence="4" id="KW-0732">Signal</keyword>
<feature type="signal peptide" evidence="4">
    <location>
        <begin position="1"/>
        <end position="16"/>
    </location>
</feature>
<dbReference type="InterPro" id="IPR007110">
    <property type="entry name" value="Ig-like_dom"/>
</dbReference>
<accession>W5KD84</accession>
<reference evidence="6" key="3">
    <citation type="submission" date="2025-08" db="UniProtKB">
        <authorList>
            <consortium name="Ensembl"/>
        </authorList>
    </citation>
    <scope>IDENTIFICATION</scope>
</reference>
<dbReference type="SUPFAM" id="SSF48726">
    <property type="entry name" value="Immunoglobulin"/>
    <property type="match status" value="1"/>
</dbReference>
<dbReference type="PANTHER" id="PTHR23266">
    <property type="entry name" value="IMMUNOGLOBULIN HEAVY CHAIN"/>
    <property type="match status" value="1"/>
</dbReference>
<reference evidence="7" key="1">
    <citation type="submission" date="2013-03" db="EMBL/GenBank/DDBJ databases">
        <authorList>
            <person name="Jeffery W."/>
            <person name="Warren W."/>
            <person name="Wilson R.K."/>
        </authorList>
    </citation>
    <scope>NUCLEOTIDE SEQUENCE</scope>
    <source>
        <strain evidence="7">female</strain>
    </source>
</reference>
<keyword evidence="2" id="KW-1064">Adaptive immunity</keyword>
<dbReference type="AlphaFoldDB" id="W5KD84"/>
<sequence>MFLSSLLLLLIAEVHSQVVLTQSEQSVAVAPGGSHKLTCSCSGFTVRSTNMHWVRQAPGKGLEWIIYYYSDTDKSSAQAVQGRFTASKDSSNFYLHMTQLKPEDTAVYYCARS</sequence>
<keyword evidence="3" id="KW-1280">Immunoglobulin</keyword>
<protein>
    <recommendedName>
        <fullName evidence="5">Ig-like domain-containing protein</fullName>
    </recommendedName>
</protein>
<dbReference type="GeneTree" id="ENSGT00940000163847"/>
<dbReference type="Gene3D" id="2.60.40.10">
    <property type="entry name" value="Immunoglobulins"/>
    <property type="match status" value="1"/>
</dbReference>
<dbReference type="HOGENOM" id="CLU_077975_1_2_1"/>
<name>W5KD84_ASTMX</name>
<reference evidence="6" key="4">
    <citation type="submission" date="2025-09" db="UniProtKB">
        <authorList>
            <consortium name="Ensembl"/>
        </authorList>
    </citation>
    <scope>IDENTIFICATION</scope>
</reference>
<dbReference type="SMART" id="SM00406">
    <property type="entry name" value="IGv"/>
    <property type="match status" value="1"/>
</dbReference>
<dbReference type="PROSITE" id="PS50835">
    <property type="entry name" value="IG_LIKE"/>
    <property type="match status" value="1"/>
</dbReference>
<proteinExistence type="predicted"/>
<keyword evidence="1" id="KW-0391">Immunity</keyword>
<dbReference type="Pfam" id="PF07686">
    <property type="entry name" value="V-set"/>
    <property type="match status" value="1"/>
</dbReference>
<dbReference type="Ensembl" id="ENSAMXT00000005545.2">
    <property type="protein sequence ID" value="ENSAMXP00000005545.2"/>
    <property type="gene ID" value="ENSAMXG00000005417.2"/>
</dbReference>
<evidence type="ECO:0000313" key="7">
    <source>
        <dbReference type="Proteomes" id="UP000018467"/>
    </source>
</evidence>
<dbReference type="GO" id="GO:0002250">
    <property type="term" value="P:adaptive immune response"/>
    <property type="evidence" value="ECO:0007669"/>
    <property type="project" value="UniProtKB-KW"/>
</dbReference>
<feature type="domain" description="Ig-like" evidence="5">
    <location>
        <begin position="16"/>
        <end position="113"/>
    </location>
</feature>
<organism evidence="6 7">
    <name type="scientific">Astyanax mexicanus</name>
    <name type="common">Blind cave fish</name>
    <name type="synonym">Astyanax fasciatus mexicanus</name>
    <dbReference type="NCBI Taxonomy" id="7994"/>
    <lineage>
        <taxon>Eukaryota</taxon>
        <taxon>Metazoa</taxon>
        <taxon>Chordata</taxon>
        <taxon>Craniata</taxon>
        <taxon>Vertebrata</taxon>
        <taxon>Euteleostomi</taxon>
        <taxon>Actinopterygii</taxon>
        <taxon>Neopterygii</taxon>
        <taxon>Teleostei</taxon>
        <taxon>Ostariophysi</taxon>
        <taxon>Characiformes</taxon>
        <taxon>Characoidei</taxon>
        <taxon>Acestrorhamphidae</taxon>
        <taxon>Acestrorhamphinae</taxon>
        <taxon>Astyanax</taxon>
    </lineage>
</organism>
<evidence type="ECO:0000256" key="1">
    <source>
        <dbReference type="ARBA" id="ARBA00022859"/>
    </source>
</evidence>
<evidence type="ECO:0000256" key="2">
    <source>
        <dbReference type="ARBA" id="ARBA00023130"/>
    </source>
</evidence>
<dbReference type="GO" id="GO:0005576">
    <property type="term" value="C:extracellular region"/>
    <property type="evidence" value="ECO:0007669"/>
    <property type="project" value="UniProtKB-ARBA"/>
</dbReference>
<keyword evidence="7" id="KW-1185">Reference proteome</keyword>
<evidence type="ECO:0000313" key="6">
    <source>
        <dbReference type="Ensembl" id="ENSAMXP00000005545.2"/>
    </source>
</evidence>
<dbReference type="InterPro" id="IPR050199">
    <property type="entry name" value="IgHV"/>
</dbReference>
<dbReference type="FunFam" id="2.60.40.10:FF:001594">
    <property type="entry name" value="Immunoglobulin heavy variable 9-4"/>
    <property type="match status" value="1"/>
</dbReference>